<comment type="subcellular location">
    <subcellularLocation>
        <location evidence="1">Cell membrane</location>
        <topology evidence="1">Multi-pass membrane protein</topology>
    </subcellularLocation>
</comment>
<feature type="transmembrane region" description="Helical" evidence="6">
    <location>
        <begin position="303"/>
        <end position="325"/>
    </location>
</feature>
<accession>A0A1H3BJ18</accession>
<organism evidence="7 8">
    <name type="scientific">Marininema mesophilum</name>
    <dbReference type="NCBI Taxonomy" id="1048340"/>
    <lineage>
        <taxon>Bacteria</taxon>
        <taxon>Bacillati</taxon>
        <taxon>Bacillota</taxon>
        <taxon>Bacilli</taxon>
        <taxon>Bacillales</taxon>
        <taxon>Thermoactinomycetaceae</taxon>
        <taxon>Marininema</taxon>
    </lineage>
</organism>
<feature type="transmembrane region" description="Helical" evidence="6">
    <location>
        <begin position="274"/>
        <end position="291"/>
    </location>
</feature>
<dbReference type="PANTHER" id="PTHR23513">
    <property type="entry name" value="INTEGRAL MEMBRANE EFFLUX PROTEIN-RELATED"/>
    <property type="match status" value="1"/>
</dbReference>
<dbReference type="GO" id="GO:0022857">
    <property type="term" value="F:transmembrane transporter activity"/>
    <property type="evidence" value="ECO:0007669"/>
    <property type="project" value="InterPro"/>
</dbReference>
<feature type="transmembrane region" description="Helical" evidence="6">
    <location>
        <begin position="331"/>
        <end position="350"/>
    </location>
</feature>
<evidence type="ECO:0000256" key="5">
    <source>
        <dbReference type="ARBA" id="ARBA00023136"/>
    </source>
</evidence>
<feature type="transmembrane region" description="Helical" evidence="6">
    <location>
        <begin position="174"/>
        <end position="197"/>
    </location>
</feature>
<feature type="transmembrane region" description="Helical" evidence="6">
    <location>
        <begin position="239"/>
        <end position="262"/>
    </location>
</feature>
<keyword evidence="5 6" id="KW-0472">Membrane</keyword>
<keyword evidence="4 6" id="KW-1133">Transmembrane helix</keyword>
<dbReference type="CDD" id="cd06173">
    <property type="entry name" value="MFS_MefA_like"/>
    <property type="match status" value="1"/>
</dbReference>
<dbReference type="EMBL" id="FNNQ01000017">
    <property type="protein sequence ID" value="SDX41952.1"/>
    <property type="molecule type" value="Genomic_DNA"/>
</dbReference>
<evidence type="ECO:0000256" key="3">
    <source>
        <dbReference type="ARBA" id="ARBA00022692"/>
    </source>
</evidence>
<evidence type="ECO:0000256" key="2">
    <source>
        <dbReference type="ARBA" id="ARBA00022475"/>
    </source>
</evidence>
<protein>
    <submittedName>
        <fullName evidence="7">Major Facilitator Superfamily protein</fullName>
    </submittedName>
</protein>
<gene>
    <name evidence="7" type="ORF">SAMN05444487_11721</name>
</gene>
<dbReference type="AlphaFoldDB" id="A0A1H3BJ18"/>
<evidence type="ECO:0000313" key="7">
    <source>
        <dbReference type="EMBL" id="SDX41952.1"/>
    </source>
</evidence>
<evidence type="ECO:0000313" key="8">
    <source>
        <dbReference type="Proteomes" id="UP000198534"/>
    </source>
</evidence>
<feature type="transmembrane region" description="Helical" evidence="6">
    <location>
        <begin position="112"/>
        <end position="132"/>
    </location>
</feature>
<feature type="transmembrane region" description="Helical" evidence="6">
    <location>
        <begin position="31"/>
        <end position="50"/>
    </location>
</feature>
<evidence type="ECO:0000256" key="6">
    <source>
        <dbReference type="SAM" id="Phobius"/>
    </source>
</evidence>
<evidence type="ECO:0000256" key="4">
    <source>
        <dbReference type="ARBA" id="ARBA00022989"/>
    </source>
</evidence>
<dbReference type="GO" id="GO:0005886">
    <property type="term" value="C:plasma membrane"/>
    <property type="evidence" value="ECO:0007669"/>
    <property type="project" value="UniProtKB-SubCell"/>
</dbReference>
<sequence>MNGLLRRKMPFTEYGPVWRVSKFRRLAFSEAFSNLGNMAQGIALAAYIYMLSQSVGMYSAFLLIRFAPQFVLVSFVGKIVDRYSRRYTTTIINILLGLISIVMAFFSGNIAVIMVMALLAGVVELPYLPALSSSVPSLVRKNHLSLANGLLGVFSGLARIIGAGIAAFGLLTDAVVWVMIFNALTFFISAFVSWISLPTKNQDLDQEENTGESGKSEPKIPVGFWGIFRYLRGNRTLKLLVLGSTLIWGCLSLSDVLLVPVLSAEVSGGEKYYGIYRLIAAIGMALGSYFSDKWHKWFATERLLSYGYAAPLLVVAVGTIGLAFWPMTFGLVFYLLLWVALMLPANLLAVELQHTPNAFRGRVMVVADAVDGFLFIVLMVVVPQWVRFANVQNLLWLTALPFAFISLVWTFDWVRNGRSSRHRESIGRGEVS</sequence>
<dbReference type="InterPro" id="IPR036259">
    <property type="entry name" value="MFS_trans_sf"/>
</dbReference>
<keyword evidence="8" id="KW-1185">Reference proteome</keyword>
<dbReference type="InterPro" id="IPR011701">
    <property type="entry name" value="MFS"/>
</dbReference>
<keyword evidence="3 6" id="KW-0812">Transmembrane</keyword>
<keyword evidence="2" id="KW-1003">Cell membrane</keyword>
<name>A0A1H3BJ18_9BACL</name>
<dbReference type="Pfam" id="PF07690">
    <property type="entry name" value="MFS_1"/>
    <property type="match status" value="1"/>
</dbReference>
<dbReference type="Proteomes" id="UP000198534">
    <property type="component" value="Unassembled WGS sequence"/>
</dbReference>
<feature type="transmembrane region" description="Helical" evidence="6">
    <location>
        <begin position="362"/>
        <end position="382"/>
    </location>
</feature>
<feature type="transmembrane region" description="Helical" evidence="6">
    <location>
        <begin position="56"/>
        <end position="75"/>
    </location>
</feature>
<proteinExistence type="predicted"/>
<dbReference type="STRING" id="1048340.SAMN05444487_11721"/>
<feature type="transmembrane region" description="Helical" evidence="6">
    <location>
        <begin position="87"/>
        <end position="106"/>
    </location>
</feature>
<dbReference type="RefSeq" id="WP_091742430.1">
    <property type="nucleotide sequence ID" value="NZ_FNNQ01000017.1"/>
</dbReference>
<reference evidence="7 8" key="1">
    <citation type="submission" date="2016-10" db="EMBL/GenBank/DDBJ databases">
        <authorList>
            <person name="de Groot N.N."/>
        </authorList>
    </citation>
    <scope>NUCLEOTIDE SEQUENCE [LARGE SCALE GENOMIC DNA]</scope>
    <source>
        <strain evidence="7 8">DSM 45610</strain>
    </source>
</reference>
<feature type="transmembrane region" description="Helical" evidence="6">
    <location>
        <begin position="144"/>
        <end position="168"/>
    </location>
</feature>
<dbReference type="OrthoDB" id="9775268at2"/>
<dbReference type="Gene3D" id="1.20.1250.20">
    <property type="entry name" value="MFS general substrate transporter like domains"/>
    <property type="match status" value="1"/>
</dbReference>
<feature type="transmembrane region" description="Helical" evidence="6">
    <location>
        <begin position="394"/>
        <end position="414"/>
    </location>
</feature>
<evidence type="ECO:0000256" key="1">
    <source>
        <dbReference type="ARBA" id="ARBA00004651"/>
    </source>
</evidence>
<dbReference type="SUPFAM" id="SSF103473">
    <property type="entry name" value="MFS general substrate transporter"/>
    <property type="match status" value="1"/>
</dbReference>
<dbReference type="PANTHER" id="PTHR23513:SF6">
    <property type="entry name" value="MAJOR FACILITATOR SUPERFAMILY ASSOCIATED DOMAIN-CONTAINING PROTEIN"/>
    <property type="match status" value="1"/>
</dbReference>